<feature type="compositionally biased region" description="Low complexity" evidence="1">
    <location>
        <begin position="543"/>
        <end position="570"/>
    </location>
</feature>
<evidence type="ECO:0000313" key="4">
    <source>
        <dbReference type="Proteomes" id="UP001181693"/>
    </source>
</evidence>
<sequence length="935" mass="94873">MDKKSFEIVLDEVRKAVMTEYKVKALEYVHGYFSCEQVVELLRYFSWAEPQLKAVKAMQHKMVAIPAAKVVNILNCFTFSKDRLSALELLAVNILDATNYRPIEELFKINLTEKKRCRRILEQASKSGCKAPNAMISSCGMIPGNPYPKGRPSRINGVFPGTSLKKDEETNEGKGIAARILGPCKPAPSTYNPHKPVPYPIPPCRPHPTIAPNYYGKTMSVKKEQSNLSTSGEGQSLSEGGGASANSTHSRDWAKKNENYSAYINGTHISALNSATSSSTVPQSSFSPNGATQSSAPATPHISPHGTNGSAPPTPAATPAPAPTISPATKSLNHPSTPTTPTISAMSMAAPPSAFSMQTTSSMASPKPSAPSPTVIKSAQMSSSAPTSAVSAPSTPSPAVFPGLPPAAVPTQQSSSTPFATSGSSDPLPPLSVPGLPFSTSTSTTSVSTANMMPSLFAGLPLSLNPAFQGMASPTLSDIAGAAGQMNIGNPLLSVLKGFLAGDPGLLNSPSLASMSTTGLLPLTSLQNADALSKPFTPPSTPTPQRTATPAMSAFSGSSSPSLTNPNTSPATMPGQPLVHVQSPLSCNPVIPQGHNSTSSMSEHCLSSPVNASSVTPLAKAETASSSPSAFKGPSRSATPSHSSLGLPGVLGHVFPPGPGNLANSINPALSGLSTMNGNIGSPTLSSIGLGSSPGMPPVFPPFTSLSNGSPFAGSPALTPTVPMLTSTATVASATPPPSSSVFPGLSAPAAAAAASPFPLNLNNALPSLFSVPQAPLVSSNPSFPGFPVSNTPPVNPALPALPSFPGLQAPSTLAAGPPVPSPVSAPSPASVLPGFASAFSSNFNSALVAQTGPSAFPLLSLSGIPGFPQSPSQSLQGLQQSAAAAAAAQTALLQAHSASALEGFSAQADAFAGFPTGPGTPFSLQPGLPQRGWQ</sequence>
<feature type="region of interest" description="Disordered" evidence="1">
    <location>
        <begin position="222"/>
        <end position="251"/>
    </location>
</feature>
<feature type="compositionally biased region" description="Polar residues" evidence="1">
    <location>
        <begin position="330"/>
        <end position="343"/>
    </location>
</feature>
<feature type="domain" description="DUF4476" evidence="2">
    <location>
        <begin position="31"/>
        <end position="121"/>
    </location>
</feature>
<evidence type="ECO:0000259" key="2">
    <source>
        <dbReference type="Pfam" id="PF14771"/>
    </source>
</evidence>
<dbReference type="PANTHER" id="PTHR14880">
    <property type="entry name" value="PROLINE AND SERINE-RICH PROTEIN 1"/>
    <property type="match status" value="1"/>
</dbReference>
<keyword evidence="4" id="KW-1185">Reference proteome</keyword>
<feature type="compositionally biased region" description="Pro residues" evidence="1">
    <location>
        <begin position="312"/>
        <end position="324"/>
    </location>
</feature>
<name>A0AAV3B5I3_PYXAD</name>
<protein>
    <recommendedName>
        <fullName evidence="2">DUF4476 domain-containing protein</fullName>
    </recommendedName>
</protein>
<feature type="compositionally biased region" description="Low complexity" evidence="1">
    <location>
        <begin position="382"/>
        <end position="400"/>
    </location>
</feature>
<proteinExistence type="predicted"/>
<dbReference type="InterPro" id="IPR042616">
    <property type="entry name" value="PROSER1"/>
</dbReference>
<dbReference type="PANTHER" id="PTHR14880:SF2">
    <property type="entry name" value="PROLINE AND SERINE-RICH PROTEIN 1"/>
    <property type="match status" value="1"/>
</dbReference>
<gene>
    <name evidence="3" type="ORF">GDO54_000364</name>
</gene>
<dbReference type="EMBL" id="DYDO01000001">
    <property type="protein sequence ID" value="DBA32582.1"/>
    <property type="molecule type" value="Genomic_DNA"/>
</dbReference>
<organism evidence="3 4">
    <name type="scientific">Pyxicephalus adspersus</name>
    <name type="common">African bullfrog</name>
    <dbReference type="NCBI Taxonomy" id="30357"/>
    <lineage>
        <taxon>Eukaryota</taxon>
        <taxon>Metazoa</taxon>
        <taxon>Chordata</taxon>
        <taxon>Craniata</taxon>
        <taxon>Vertebrata</taxon>
        <taxon>Euteleostomi</taxon>
        <taxon>Amphibia</taxon>
        <taxon>Batrachia</taxon>
        <taxon>Anura</taxon>
        <taxon>Neobatrachia</taxon>
        <taxon>Ranoidea</taxon>
        <taxon>Pyxicephalidae</taxon>
        <taxon>Pyxicephalinae</taxon>
        <taxon>Pyxicephalus</taxon>
    </lineage>
</organism>
<dbReference type="Proteomes" id="UP001181693">
    <property type="component" value="Unassembled WGS sequence"/>
</dbReference>
<evidence type="ECO:0000256" key="1">
    <source>
        <dbReference type="SAM" id="MobiDB-lite"/>
    </source>
</evidence>
<feature type="compositionally biased region" description="Low complexity" evidence="1">
    <location>
        <begin position="228"/>
        <end position="238"/>
    </location>
</feature>
<feature type="compositionally biased region" description="Low complexity" evidence="1">
    <location>
        <begin position="275"/>
        <end position="288"/>
    </location>
</feature>
<dbReference type="AlphaFoldDB" id="A0AAV3B5I3"/>
<feature type="compositionally biased region" description="Low complexity" evidence="1">
    <location>
        <begin position="344"/>
        <end position="367"/>
    </location>
</feature>
<feature type="region of interest" description="Disordered" evidence="1">
    <location>
        <begin position="275"/>
        <end position="434"/>
    </location>
</feature>
<feature type="compositionally biased region" description="Low complexity" evidence="1">
    <location>
        <begin position="414"/>
        <end position="425"/>
    </location>
</feature>
<feature type="region of interest" description="Disordered" evidence="1">
    <location>
        <begin position="531"/>
        <end position="644"/>
    </location>
</feature>
<accession>A0AAV3B5I3</accession>
<comment type="caution">
    <text evidence="3">The sequence shown here is derived from an EMBL/GenBank/DDBJ whole genome shotgun (WGS) entry which is preliminary data.</text>
</comment>
<dbReference type="InterPro" id="IPR028011">
    <property type="entry name" value="DUF4476"/>
</dbReference>
<evidence type="ECO:0000313" key="3">
    <source>
        <dbReference type="EMBL" id="DBA32582.1"/>
    </source>
</evidence>
<dbReference type="Pfam" id="PF14771">
    <property type="entry name" value="DUF4476"/>
    <property type="match status" value="1"/>
</dbReference>
<reference evidence="3" key="1">
    <citation type="thesis" date="2020" institute="ProQuest LLC" country="789 East Eisenhower Parkway, Ann Arbor, MI, USA">
        <title>Comparative Genomics and Chromosome Evolution.</title>
        <authorList>
            <person name="Mudd A.B."/>
        </authorList>
    </citation>
    <scope>NUCLEOTIDE SEQUENCE</scope>
    <source>
        <strain evidence="3">1538</strain>
        <tissue evidence="3">Blood</tissue>
    </source>
</reference>